<dbReference type="AlphaFoldDB" id="A0A1R3IA77"/>
<gene>
    <name evidence="1" type="ORF">CCACVL1_13629</name>
</gene>
<name>A0A1R3IA77_COCAP</name>
<dbReference type="Proteomes" id="UP000188268">
    <property type="component" value="Unassembled WGS sequence"/>
</dbReference>
<sequence>MASLRIEVTTVRFRFRGMGGRMVVEYKGLTLVTVRGAGHLVPLIELNFYNVWAYNQAFNFLDLLFFNFVILR</sequence>
<keyword evidence="2" id="KW-1185">Reference proteome</keyword>
<organism evidence="1 2">
    <name type="scientific">Corchorus capsularis</name>
    <name type="common">Jute</name>
    <dbReference type="NCBI Taxonomy" id="210143"/>
    <lineage>
        <taxon>Eukaryota</taxon>
        <taxon>Viridiplantae</taxon>
        <taxon>Streptophyta</taxon>
        <taxon>Embryophyta</taxon>
        <taxon>Tracheophyta</taxon>
        <taxon>Spermatophyta</taxon>
        <taxon>Magnoliopsida</taxon>
        <taxon>eudicotyledons</taxon>
        <taxon>Gunneridae</taxon>
        <taxon>Pentapetalae</taxon>
        <taxon>rosids</taxon>
        <taxon>malvids</taxon>
        <taxon>Malvales</taxon>
        <taxon>Malvaceae</taxon>
        <taxon>Grewioideae</taxon>
        <taxon>Apeibeae</taxon>
        <taxon>Corchorus</taxon>
    </lineage>
</organism>
<accession>A0A1R3IA77</accession>
<evidence type="ECO:0000313" key="2">
    <source>
        <dbReference type="Proteomes" id="UP000188268"/>
    </source>
</evidence>
<reference evidence="1 2" key="1">
    <citation type="submission" date="2013-09" db="EMBL/GenBank/DDBJ databases">
        <title>Corchorus capsularis genome sequencing.</title>
        <authorList>
            <person name="Alam M."/>
            <person name="Haque M.S."/>
            <person name="Islam M.S."/>
            <person name="Emdad E.M."/>
            <person name="Islam M.M."/>
            <person name="Ahmed B."/>
            <person name="Halim A."/>
            <person name="Hossen Q.M.M."/>
            <person name="Hossain M.Z."/>
            <person name="Ahmed R."/>
            <person name="Khan M.M."/>
            <person name="Islam R."/>
            <person name="Rashid M.M."/>
            <person name="Khan S.A."/>
            <person name="Rahman M.S."/>
            <person name="Alam M."/>
        </authorList>
    </citation>
    <scope>NUCLEOTIDE SEQUENCE [LARGE SCALE GENOMIC DNA]</scope>
    <source>
        <strain evidence="2">cv. CVL-1</strain>
        <tissue evidence="1">Whole seedling</tissue>
    </source>
</reference>
<dbReference type="Gramene" id="OMO79487">
    <property type="protein sequence ID" value="OMO79487"/>
    <property type="gene ID" value="CCACVL1_13629"/>
</dbReference>
<comment type="caution">
    <text evidence="1">The sequence shown here is derived from an EMBL/GenBank/DDBJ whole genome shotgun (WGS) entry which is preliminary data.</text>
</comment>
<protein>
    <submittedName>
        <fullName evidence="1">Uncharacterized protein</fullName>
    </submittedName>
</protein>
<evidence type="ECO:0000313" key="1">
    <source>
        <dbReference type="EMBL" id="OMO79487.1"/>
    </source>
</evidence>
<proteinExistence type="predicted"/>
<dbReference type="EMBL" id="AWWV01010388">
    <property type="protein sequence ID" value="OMO79487.1"/>
    <property type="molecule type" value="Genomic_DNA"/>
</dbReference>